<evidence type="ECO:0000256" key="2">
    <source>
        <dbReference type="PROSITE-ProRule" id="PRU00023"/>
    </source>
</evidence>
<dbReference type="PROSITE" id="PS50088">
    <property type="entry name" value="ANK_REPEAT"/>
    <property type="match status" value="5"/>
</dbReference>
<dbReference type="PROSITE" id="PS50837">
    <property type="entry name" value="NACHT"/>
    <property type="match status" value="1"/>
</dbReference>
<evidence type="ECO:0000313" key="6">
    <source>
        <dbReference type="Proteomes" id="UP001239445"/>
    </source>
</evidence>
<feature type="compositionally biased region" description="Basic and acidic residues" evidence="3">
    <location>
        <begin position="79"/>
        <end position="91"/>
    </location>
</feature>
<dbReference type="Pfam" id="PF12796">
    <property type="entry name" value="Ank_2"/>
    <property type="match status" value="3"/>
</dbReference>
<dbReference type="Gene3D" id="3.40.50.300">
    <property type="entry name" value="P-loop containing nucleotide triphosphate hydrolases"/>
    <property type="match status" value="1"/>
</dbReference>
<dbReference type="InterPro" id="IPR027417">
    <property type="entry name" value="P-loop_NTPase"/>
</dbReference>
<proteinExistence type="predicted"/>
<dbReference type="Proteomes" id="UP001239445">
    <property type="component" value="Unassembled WGS sequence"/>
</dbReference>
<name>A0AAJ0BEY6_9PEZI</name>
<feature type="repeat" description="ANK" evidence="2">
    <location>
        <begin position="1081"/>
        <end position="1112"/>
    </location>
</feature>
<dbReference type="InterPro" id="IPR056884">
    <property type="entry name" value="NPHP3-like_N"/>
</dbReference>
<dbReference type="PROSITE" id="PS50297">
    <property type="entry name" value="ANK_REP_REGION"/>
    <property type="match status" value="3"/>
</dbReference>
<evidence type="ECO:0000256" key="1">
    <source>
        <dbReference type="ARBA" id="ARBA00022737"/>
    </source>
</evidence>
<sequence length="1561" mass="173913">SDIRAFLPPHLHSAIVSISRNHIFTTWTEADYFAVARSMCLPGFWRKFSFRHRPAVGPEPELGDLVQNPGAQSTPSQTSEERAQNVKHDKQAEPPISIRDLWNVAYQKLRDENSALVSDFEKRVIGDISVGLASVPGSNVNRREMMDGVLKQKMDEINKNTWKLRFGTTEVLVKEMVQPVLTIIDRTNEYINDALSSNPSASLAWSGVSLLLPLLLNPSKQASSLMKALEYVSNLLIQSRMWESLYVRKYESSEETLRESLRASTHRDYMNSMSILYQKILKLQLSAYCFYSKNEAFRYGLDMLKWHDWDVELEEIRRQEDAFLNVHKLWRDKAYDEECMAMEQRHRENTIQWDAIGLDLSELRRVVQDVSNREQNKELFHWLCDIDPSQNYNTALDHNTDGTGNWLVENGQFTAWKEEPGSFLWLHGKAGSGKSILTSTVIRHLGNEHRQDPMTALAYFYFSFSDLKKQTLDGMLSSLILQLCARRPIIPPAVENLGTFKDRGQRPDNKTLTEAFIESLQGFSSVYIVLDALDECPVSNNVRKGVLDTIRRIVSANIPNLHFLCTSRKERDIDLQFAQILSQPYRYSIDLTFSTMALEKDIKSHIDTTLGSIEFDSWPRPVKDEVRDALVQKADGMFQYVSLQLNALKDISSASQIRQALLDLPIGLDAAYERILQNIDARFRGQVANALKWLALSQETLTLENLVEIFVLRPGCTPVYRKEDKLFEPRDVLKYLSGLVVDQGPKFSGGFDPQDINIRLAHFSVKEYLMSDRITQGPSACFSFVETSGHLHIAELCIARHLQECTEFHPLAGYTLLREELSFYALYNWPRHLEMVPRHMWPPAVVDLARVALRMRSPSLFGMISAARSRHIKSQELESMPHAFTALSGFVQLTDLLLQNHRYQTQEDTDGCLQAAAYGASSDLVRRMLDQGANPNAFGPLADSALHAAAATRDVETLELLMERGADIHASRGNQGTPLQVASHHGRVNQAKILIQRGSDVNFATYEGGSVLTSAVFSGEWNTVHCLLDSGASINGSGGKFGSALHAAASTASVRFLDGWYFESLFQRGADVNAYCPVLGSPLHVAVGSKSENYEVAKLLIDHRAKVNVRGGKYETVLQAACASDGGSAKLARLLLSNGADINARGGYYETALQAACAHRDATELVQMLLENGADPNVQGGFYGNALQAACHHSAWDVVQLLLDRGLDVNTPGGEYGNALQAALAREGPQVRMFMDLKTHIVRLLLSRGADVNQKGGRYGTALQAAAFYADRDEEDLKKETHMVRFLLGHGAEVNAEGGEYGTALQAACASGKFLVVRLLVENGADIYLRGGLYGSAWHAAAAVLWREPLEAFDAHHILNLLRQHGIDVDDTQEGQHASALQAALEVKVDLWWTTGKELTWPRTNRIEYLLAKGANPNIGAGQYGFPLQSACANDSKDKPAELFLASCSDIDVNAQGGLFGTALQAAAYTTLPSTVERLLERGANVNLRGGRYRSALNAAVVKGYWDNVEVLMKAGAKPDCQLMEEVDESWLGQVLEWDGRGAVERYRKFWEVESSGSPRG</sequence>
<evidence type="ECO:0000313" key="5">
    <source>
        <dbReference type="EMBL" id="KAK1757014.1"/>
    </source>
</evidence>
<dbReference type="SUPFAM" id="SSF52540">
    <property type="entry name" value="P-loop containing nucleoside triphosphate hydrolases"/>
    <property type="match status" value="1"/>
</dbReference>
<keyword evidence="6" id="KW-1185">Reference proteome</keyword>
<protein>
    <submittedName>
        <fullName evidence="5">Ankyrin repeat-containing domain protein</fullName>
    </submittedName>
</protein>
<feature type="repeat" description="ANK" evidence="2">
    <location>
        <begin position="1148"/>
        <end position="1181"/>
    </location>
</feature>
<organism evidence="5 6">
    <name type="scientific">Echria macrotheca</name>
    <dbReference type="NCBI Taxonomy" id="438768"/>
    <lineage>
        <taxon>Eukaryota</taxon>
        <taxon>Fungi</taxon>
        <taxon>Dikarya</taxon>
        <taxon>Ascomycota</taxon>
        <taxon>Pezizomycotina</taxon>
        <taxon>Sordariomycetes</taxon>
        <taxon>Sordariomycetidae</taxon>
        <taxon>Sordariales</taxon>
        <taxon>Schizotheciaceae</taxon>
        <taxon>Echria</taxon>
    </lineage>
</organism>
<dbReference type="Gene3D" id="1.25.40.20">
    <property type="entry name" value="Ankyrin repeat-containing domain"/>
    <property type="match status" value="3"/>
</dbReference>
<feature type="domain" description="NACHT" evidence="4">
    <location>
        <begin position="422"/>
        <end position="568"/>
    </location>
</feature>
<evidence type="ECO:0000259" key="4">
    <source>
        <dbReference type="PROSITE" id="PS50837"/>
    </source>
</evidence>
<dbReference type="SMART" id="SM00248">
    <property type="entry name" value="ANK"/>
    <property type="match status" value="15"/>
</dbReference>
<dbReference type="PANTHER" id="PTHR10039">
    <property type="entry name" value="AMELOGENIN"/>
    <property type="match status" value="1"/>
</dbReference>
<dbReference type="Pfam" id="PF00023">
    <property type="entry name" value="Ank"/>
    <property type="match status" value="1"/>
</dbReference>
<feature type="region of interest" description="Disordered" evidence="3">
    <location>
        <begin position="59"/>
        <end position="91"/>
    </location>
</feature>
<feature type="non-terminal residue" evidence="5">
    <location>
        <position position="1"/>
    </location>
</feature>
<evidence type="ECO:0000256" key="3">
    <source>
        <dbReference type="SAM" id="MobiDB-lite"/>
    </source>
</evidence>
<feature type="repeat" description="ANK" evidence="2">
    <location>
        <begin position="941"/>
        <end position="973"/>
    </location>
</feature>
<feature type="repeat" description="ANK" evidence="2">
    <location>
        <begin position="1300"/>
        <end position="1332"/>
    </location>
</feature>
<reference evidence="5" key="1">
    <citation type="submission" date="2023-06" db="EMBL/GenBank/DDBJ databases">
        <title>Genome-scale phylogeny and comparative genomics of the fungal order Sordariales.</title>
        <authorList>
            <consortium name="Lawrence Berkeley National Laboratory"/>
            <person name="Hensen N."/>
            <person name="Bonometti L."/>
            <person name="Westerberg I."/>
            <person name="Brannstrom I.O."/>
            <person name="Guillou S."/>
            <person name="Cros-Aarteil S."/>
            <person name="Calhoun S."/>
            <person name="Haridas S."/>
            <person name="Kuo A."/>
            <person name="Mondo S."/>
            <person name="Pangilinan J."/>
            <person name="Riley R."/>
            <person name="Labutti K."/>
            <person name="Andreopoulos B."/>
            <person name="Lipzen A."/>
            <person name="Chen C."/>
            <person name="Yanf M."/>
            <person name="Daum C."/>
            <person name="Ng V."/>
            <person name="Clum A."/>
            <person name="Steindorff A."/>
            <person name="Ohm R."/>
            <person name="Martin F."/>
            <person name="Silar P."/>
            <person name="Natvig D."/>
            <person name="Lalanne C."/>
            <person name="Gautier V."/>
            <person name="Ament-Velasquez S.L."/>
            <person name="Kruys A."/>
            <person name="Hutchinson M.I."/>
            <person name="Powell A.J."/>
            <person name="Barry K."/>
            <person name="Miller A.N."/>
            <person name="Grigoriev I.V."/>
            <person name="Debuchy R."/>
            <person name="Gladieux P."/>
            <person name="Thoren M.H."/>
            <person name="Johannesson H."/>
        </authorList>
    </citation>
    <scope>NUCLEOTIDE SEQUENCE</scope>
    <source>
        <strain evidence="5">PSN4</strain>
    </source>
</reference>
<dbReference type="InterPro" id="IPR036770">
    <property type="entry name" value="Ankyrin_rpt-contain_sf"/>
</dbReference>
<gene>
    <name evidence="5" type="ORF">QBC47DRAFT_443705</name>
</gene>
<dbReference type="EMBL" id="MU839831">
    <property type="protein sequence ID" value="KAK1757014.1"/>
    <property type="molecule type" value="Genomic_DNA"/>
</dbReference>
<feature type="repeat" description="ANK" evidence="2">
    <location>
        <begin position="974"/>
        <end position="1006"/>
    </location>
</feature>
<keyword evidence="2" id="KW-0040">ANK repeat</keyword>
<keyword evidence="1" id="KW-0677">Repeat</keyword>
<dbReference type="InterPro" id="IPR007111">
    <property type="entry name" value="NACHT_NTPase"/>
</dbReference>
<dbReference type="InterPro" id="IPR031359">
    <property type="entry name" value="NACHT_N"/>
</dbReference>
<dbReference type="SUPFAM" id="SSF48403">
    <property type="entry name" value="Ankyrin repeat"/>
    <property type="match status" value="2"/>
</dbReference>
<dbReference type="PANTHER" id="PTHR10039:SF16">
    <property type="entry name" value="GPI INOSITOL-DEACYLASE"/>
    <property type="match status" value="1"/>
</dbReference>
<dbReference type="InterPro" id="IPR002110">
    <property type="entry name" value="Ankyrin_rpt"/>
</dbReference>
<accession>A0AAJ0BEY6</accession>
<feature type="compositionally biased region" description="Polar residues" evidence="3">
    <location>
        <begin position="69"/>
        <end position="78"/>
    </location>
</feature>
<dbReference type="Pfam" id="PF17100">
    <property type="entry name" value="NACHT_N"/>
    <property type="match status" value="1"/>
</dbReference>
<dbReference type="Pfam" id="PF24883">
    <property type="entry name" value="NPHP3_N"/>
    <property type="match status" value="1"/>
</dbReference>
<comment type="caution">
    <text evidence="5">The sequence shown here is derived from an EMBL/GenBank/DDBJ whole genome shotgun (WGS) entry which is preliminary data.</text>
</comment>